<keyword evidence="1" id="KW-0812">Transmembrane</keyword>
<comment type="caution">
    <text evidence="2">The sequence shown here is derived from an EMBL/GenBank/DDBJ whole genome shotgun (WGS) entry which is preliminary data.</text>
</comment>
<keyword evidence="1" id="KW-0472">Membrane</keyword>
<evidence type="ECO:0000313" key="3">
    <source>
        <dbReference type="Proteomes" id="UP001589589"/>
    </source>
</evidence>
<evidence type="ECO:0000256" key="1">
    <source>
        <dbReference type="SAM" id="Phobius"/>
    </source>
</evidence>
<proteinExistence type="predicted"/>
<sequence length="197" mass="22798">MRTEEIKFSQAASQRIYNDYMKRILKVTNSLSKEDKQDVYMEFNSHIYEALQHKNGANEIDVLLDIIEKLGVPEEVLKPLLADKQLEQATKTFNPIHVFKALLLNLTNGFSYVFFFVLYLLLFVFVFLIFAKIKNPTEVGFWYKDSTSFALGLSNKLNQIGQTELLGNAFIPVMITCIISFYFIITLLLKFKKSINN</sequence>
<feature type="transmembrane region" description="Helical" evidence="1">
    <location>
        <begin position="110"/>
        <end position="131"/>
    </location>
</feature>
<dbReference type="Proteomes" id="UP001589589">
    <property type="component" value="Unassembled WGS sequence"/>
</dbReference>
<protein>
    <submittedName>
        <fullName evidence="2">HAAS domain-containing protein</fullName>
    </submittedName>
</protein>
<organism evidence="2 3">
    <name type="scientific">Flavobacterium branchiarum</name>
    <dbReference type="NCBI Taxonomy" id="1114870"/>
    <lineage>
        <taxon>Bacteria</taxon>
        <taxon>Pseudomonadati</taxon>
        <taxon>Bacteroidota</taxon>
        <taxon>Flavobacteriia</taxon>
        <taxon>Flavobacteriales</taxon>
        <taxon>Flavobacteriaceae</taxon>
        <taxon>Flavobacterium</taxon>
    </lineage>
</organism>
<keyword evidence="1" id="KW-1133">Transmembrane helix</keyword>
<name>A0ABV5FRN0_9FLAO</name>
<accession>A0ABV5FRN0</accession>
<reference evidence="2 3" key="1">
    <citation type="submission" date="2024-09" db="EMBL/GenBank/DDBJ databases">
        <authorList>
            <person name="Sun Q."/>
            <person name="Mori K."/>
        </authorList>
    </citation>
    <scope>NUCLEOTIDE SEQUENCE [LARGE SCALE GENOMIC DNA]</scope>
    <source>
        <strain evidence="2 3">CECT 7908</strain>
    </source>
</reference>
<dbReference type="RefSeq" id="WP_290264269.1">
    <property type="nucleotide sequence ID" value="NZ_JAUFQQ010000003.1"/>
</dbReference>
<evidence type="ECO:0000313" key="2">
    <source>
        <dbReference type="EMBL" id="MFB9066220.1"/>
    </source>
</evidence>
<gene>
    <name evidence="2" type="ORF">ACFFUQ_19565</name>
</gene>
<dbReference type="EMBL" id="JBHMEX010000063">
    <property type="protein sequence ID" value="MFB9066220.1"/>
    <property type="molecule type" value="Genomic_DNA"/>
</dbReference>
<feature type="transmembrane region" description="Helical" evidence="1">
    <location>
        <begin position="169"/>
        <end position="189"/>
    </location>
</feature>
<keyword evidence="3" id="KW-1185">Reference proteome</keyword>